<comment type="caution">
    <text evidence="1">The sequence shown here is derived from an EMBL/GenBank/DDBJ whole genome shotgun (WGS) entry which is preliminary data.</text>
</comment>
<accession>A0A271LQ68</accession>
<proteinExistence type="predicted"/>
<evidence type="ECO:0000313" key="1">
    <source>
        <dbReference type="EMBL" id="PAQ09470.1"/>
    </source>
</evidence>
<organism evidence="1 2">
    <name type="scientific">Mesorhizobium temperatum</name>
    <dbReference type="NCBI Taxonomy" id="241416"/>
    <lineage>
        <taxon>Bacteria</taxon>
        <taxon>Pseudomonadati</taxon>
        <taxon>Pseudomonadota</taxon>
        <taxon>Alphaproteobacteria</taxon>
        <taxon>Hyphomicrobiales</taxon>
        <taxon>Phyllobacteriaceae</taxon>
        <taxon>Mesorhizobium</taxon>
    </lineage>
</organism>
<evidence type="ECO:0000313" key="2">
    <source>
        <dbReference type="Proteomes" id="UP000216442"/>
    </source>
</evidence>
<gene>
    <name evidence="1" type="ORF">CIT26_13130</name>
</gene>
<keyword evidence="2" id="KW-1185">Reference proteome</keyword>
<dbReference type="EMBL" id="NPKJ01000041">
    <property type="protein sequence ID" value="PAQ09470.1"/>
    <property type="molecule type" value="Genomic_DNA"/>
</dbReference>
<dbReference type="AlphaFoldDB" id="A0A271LQ68"/>
<dbReference type="Proteomes" id="UP000216442">
    <property type="component" value="Unassembled WGS sequence"/>
</dbReference>
<reference evidence="1 2" key="1">
    <citation type="submission" date="2017-08" db="EMBL/GenBank/DDBJ databases">
        <title>Mesorhizobium wenxinae sp. nov., a novel rhizobial species isolated from root nodules of chickpea (Cicer arietinum L.).</title>
        <authorList>
            <person name="Zhang J."/>
        </authorList>
    </citation>
    <scope>NUCLEOTIDE SEQUENCE [LARGE SCALE GENOMIC DNA]</scope>
    <source>
        <strain evidence="1 2">SDW018</strain>
    </source>
</reference>
<name>A0A271LQ68_9HYPH</name>
<protein>
    <submittedName>
        <fullName evidence="1">Uncharacterized protein</fullName>
    </submittedName>
</protein>
<sequence>MSGQNEIPRRAVLANVAMALRRRMISVTAMAPGVVDTTLFTDRKTPEQIAGFAAHATSAHWRVFRHCRRNRGALQRGRCLDQRADGIH</sequence>